<dbReference type="PANTHER" id="PTHR43798:SF31">
    <property type="entry name" value="AB HYDROLASE SUPERFAMILY PROTEIN YCLE"/>
    <property type="match status" value="1"/>
</dbReference>
<dbReference type="GO" id="GO:0016787">
    <property type="term" value="F:hydrolase activity"/>
    <property type="evidence" value="ECO:0007669"/>
    <property type="project" value="UniProtKB-KW"/>
</dbReference>
<dbReference type="Pfam" id="PF00561">
    <property type="entry name" value="Abhydrolase_1"/>
    <property type="match status" value="1"/>
</dbReference>
<evidence type="ECO:0000313" key="3">
    <source>
        <dbReference type="EMBL" id="GGF11308.1"/>
    </source>
</evidence>
<dbReference type="RefSeq" id="WP_188486457.1">
    <property type="nucleotide sequence ID" value="NZ_BMCS01000001.1"/>
</dbReference>
<dbReference type="InterPro" id="IPR029058">
    <property type="entry name" value="AB_hydrolase_fold"/>
</dbReference>
<name>A0ABQ1U7S6_9NOCA</name>
<keyword evidence="4" id="KW-1185">Reference proteome</keyword>
<protein>
    <submittedName>
        <fullName evidence="3">Alpha/beta hydrolase</fullName>
    </submittedName>
</protein>
<sequence>MDLLPGVRSATVDTSRLRVHYIESGATDGQPVLLIHGNLSTGRFYEHVMTDIPSHYRVIAPDMRGFGRTERAPIDATRGLSDWADDIVALLDALDITEPPHLVGWSTGGGAIARFVIEGHAAASLTLIDPVAPFGFGGVGLDGSPWYDDYAGSGAGMVNPTFLEHLTAGDRSTDSPFSPRNVMPPTFWGGDPADPSDLSALLLEETFTTWIDENNFPGDIAASDNWPGTAPGTRGILNALSPKYLHWNEIVDLQDKPPILWSHGGEDSIISDASTWDAAVLGAAGLIPGWPGADTCPTQPMVTQIRNVLGEYEQRGGRVVHNWIDGVRHLPIIEARDEWLTAFTAFIQQA</sequence>
<dbReference type="Proteomes" id="UP000632454">
    <property type="component" value="Unassembled WGS sequence"/>
</dbReference>
<dbReference type="InterPro" id="IPR000073">
    <property type="entry name" value="AB_hydrolase_1"/>
</dbReference>
<evidence type="ECO:0000313" key="4">
    <source>
        <dbReference type="Proteomes" id="UP000632454"/>
    </source>
</evidence>
<reference evidence="4" key="1">
    <citation type="journal article" date="2019" name="Int. J. Syst. Evol. Microbiol.">
        <title>The Global Catalogue of Microorganisms (GCM) 10K type strain sequencing project: providing services to taxonomists for standard genome sequencing and annotation.</title>
        <authorList>
            <consortium name="The Broad Institute Genomics Platform"/>
            <consortium name="The Broad Institute Genome Sequencing Center for Infectious Disease"/>
            <person name="Wu L."/>
            <person name="Ma J."/>
        </authorList>
    </citation>
    <scope>NUCLEOTIDE SEQUENCE [LARGE SCALE GENOMIC DNA]</scope>
    <source>
        <strain evidence="4">CCM 7855</strain>
    </source>
</reference>
<dbReference type="PRINTS" id="PR00111">
    <property type="entry name" value="ABHYDROLASE"/>
</dbReference>
<evidence type="ECO:0000256" key="1">
    <source>
        <dbReference type="ARBA" id="ARBA00022801"/>
    </source>
</evidence>
<comment type="caution">
    <text evidence="3">The sequence shown here is derived from an EMBL/GenBank/DDBJ whole genome shotgun (WGS) entry which is preliminary data.</text>
</comment>
<dbReference type="SUPFAM" id="SSF53474">
    <property type="entry name" value="alpha/beta-Hydrolases"/>
    <property type="match status" value="1"/>
</dbReference>
<dbReference type="EMBL" id="BMCS01000001">
    <property type="protein sequence ID" value="GGF11308.1"/>
    <property type="molecule type" value="Genomic_DNA"/>
</dbReference>
<gene>
    <name evidence="3" type="ORF">GCM10007298_04120</name>
</gene>
<feature type="domain" description="AB hydrolase-1" evidence="2">
    <location>
        <begin position="31"/>
        <end position="276"/>
    </location>
</feature>
<organism evidence="3 4">
    <name type="scientific">Williamsia phyllosphaerae</name>
    <dbReference type="NCBI Taxonomy" id="885042"/>
    <lineage>
        <taxon>Bacteria</taxon>
        <taxon>Bacillati</taxon>
        <taxon>Actinomycetota</taxon>
        <taxon>Actinomycetes</taxon>
        <taxon>Mycobacteriales</taxon>
        <taxon>Nocardiaceae</taxon>
        <taxon>Williamsia</taxon>
    </lineage>
</organism>
<keyword evidence="1 3" id="KW-0378">Hydrolase</keyword>
<evidence type="ECO:0000259" key="2">
    <source>
        <dbReference type="Pfam" id="PF00561"/>
    </source>
</evidence>
<dbReference type="Gene3D" id="3.40.50.1820">
    <property type="entry name" value="alpha/beta hydrolase"/>
    <property type="match status" value="1"/>
</dbReference>
<dbReference type="InterPro" id="IPR050266">
    <property type="entry name" value="AB_hydrolase_sf"/>
</dbReference>
<proteinExistence type="predicted"/>
<accession>A0ABQ1U7S6</accession>
<dbReference type="PANTHER" id="PTHR43798">
    <property type="entry name" value="MONOACYLGLYCEROL LIPASE"/>
    <property type="match status" value="1"/>
</dbReference>